<dbReference type="EMBL" id="SNRW01002309">
    <property type="protein sequence ID" value="KAA6393197.1"/>
    <property type="molecule type" value="Genomic_DNA"/>
</dbReference>
<dbReference type="InterPro" id="IPR008984">
    <property type="entry name" value="SMAD_FHA_dom_sf"/>
</dbReference>
<evidence type="ECO:0000256" key="5">
    <source>
        <dbReference type="PROSITE-ProRule" id="PRU00283"/>
    </source>
</evidence>
<evidence type="ECO:0000256" key="4">
    <source>
        <dbReference type="ARBA" id="ARBA00023175"/>
    </source>
</evidence>
<name>A0A5J4WE08_9EUKA</name>
<evidence type="ECO:0000256" key="3">
    <source>
        <dbReference type="ARBA" id="ARBA00023054"/>
    </source>
</evidence>
<keyword evidence="4" id="KW-0505">Motor protein</keyword>
<dbReference type="SUPFAM" id="SSF52540">
    <property type="entry name" value="P-loop containing nucleoside triphosphate hydrolases"/>
    <property type="match status" value="1"/>
</dbReference>
<protein>
    <recommendedName>
        <fullName evidence="8">Kinesin motor domain-containing protein</fullName>
    </recommendedName>
</protein>
<comment type="caution">
    <text evidence="5">Lacks conserved residue(s) required for the propagation of feature annotation.</text>
</comment>
<dbReference type="PANTHER" id="PTHR47117">
    <property type="entry name" value="STAR-RELATED LIPID TRANSFER PROTEIN 9"/>
    <property type="match status" value="1"/>
</dbReference>
<feature type="coiled-coil region" evidence="6">
    <location>
        <begin position="131"/>
        <end position="164"/>
    </location>
</feature>
<dbReference type="InterPro" id="IPR001752">
    <property type="entry name" value="Kinesin_motor_dom"/>
</dbReference>
<dbReference type="GO" id="GO:0003777">
    <property type="term" value="F:microtubule motor activity"/>
    <property type="evidence" value="ECO:0007669"/>
    <property type="project" value="InterPro"/>
</dbReference>
<proteinExistence type="inferred from homology"/>
<dbReference type="GO" id="GO:0007018">
    <property type="term" value="P:microtubule-based movement"/>
    <property type="evidence" value="ECO:0007669"/>
    <property type="project" value="InterPro"/>
</dbReference>
<dbReference type="AlphaFoldDB" id="A0A5J4WE08"/>
<evidence type="ECO:0000259" key="8">
    <source>
        <dbReference type="PROSITE" id="PS50067"/>
    </source>
</evidence>
<dbReference type="PROSITE" id="PS50067">
    <property type="entry name" value="KINESIN_MOTOR_2"/>
    <property type="match status" value="1"/>
</dbReference>
<evidence type="ECO:0000313" key="9">
    <source>
        <dbReference type="EMBL" id="KAA6393197.1"/>
    </source>
</evidence>
<reference evidence="9 10" key="1">
    <citation type="submission" date="2019-03" db="EMBL/GenBank/DDBJ databases">
        <title>Single cell metagenomics reveals metabolic interactions within the superorganism composed of flagellate Streblomastix strix and complex community of Bacteroidetes bacteria on its surface.</title>
        <authorList>
            <person name="Treitli S.C."/>
            <person name="Kolisko M."/>
            <person name="Husnik F."/>
            <person name="Keeling P."/>
            <person name="Hampl V."/>
        </authorList>
    </citation>
    <scope>NUCLEOTIDE SEQUENCE [LARGE SCALE GENOMIC DNA]</scope>
    <source>
        <strain evidence="9">ST1C</strain>
    </source>
</reference>
<dbReference type="InterPro" id="IPR036961">
    <property type="entry name" value="Kinesin_motor_dom_sf"/>
</dbReference>
<dbReference type="SUPFAM" id="SSF49879">
    <property type="entry name" value="SMAD/FHA domain"/>
    <property type="match status" value="1"/>
</dbReference>
<evidence type="ECO:0000256" key="6">
    <source>
        <dbReference type="SAM" id="Coils"/>
    </source>
</evidence>
<dbReference type="GO" id="GO:0005524">
    <property type="term" value="F:ATP binding"/>
    <property type="evidence" value="ECO:0007669"/>
    <property type="project" value="UniProtKB-KW"/>
</dbReference>
<feature type="compositionally biased region" description="Basic and acidic residues" evidence="7">
    <location>
        <begin position="113"/>
        <end position="124"/>
    </location>
</feature>
<dbReference type="GO" id="GO:0008017">
    <property type="term" value="F:microtubule binding"/>
    <property type="evidence" value="ECO:0007669"/>
    <property type="project" value="InterPro"/>
</dbReference>
<dbReference type="OrthoDB" id="3176171at2759"/>
<evidence type="ECO:0000256" key="2">
    <source>
        <dbReference type="ARBA" id="ARBA00022840"/>
    </source>
</evidence>
<keyword evidence="2" id="KW-0067">ATP-binding</keyword>
<dbReference type="Gene3D" id="2.60.200.20">
    <property type="match status" value="1"/>
</dbReference>
<dbReference type="InterPro" id="IPR027417">
    <property type="entry name" value="P-loop_NTPase"/>
</dbReference>
<feature type="domain" description="Kinesin motor" evidence="8">
    <location>
        <begin position="1"/>
        <end position="48"/>
    </location>
</feature>
<accession>A0A5J4WE08</accession>
<sequence length="893" mass="103687">MDSLITRILRDSLGGNYKTIMLSTISPINSNYEESLMTLQYSELAKQIKNNPISNSYNNQEEIQALQEEIEILKAQSINKPFQNYESVQSQESISKFVSINISQNEEIASSDPSERKQSFKESKQGNFEFAEDIEQEIDFQEKLRSAQEKLDKKRVELILQQEQTYRRESSIYRQKQILAQQLSLLKLEQTTNEEKIEPALQIAERGQELEDETKEIMNQIHDQSIMEDEIARRQAWIDEQRGIREQTVTDLLILLKRLADLTNALEQKKQSQEIANHRKQYLSDMGLSFCETEEVEGTDNQQPQIRNISTDKDLDGHLVYLLPDGVVEVGSYKSETIRSSRKNFILLHGLGIAPTHFAIFYNQKKNTVRLRTIGEEKVLINGQWFGGKKRNEEIDLISTFKSTDTLQINEIDLNDQDRIVIGRNTAFRFINKSENVLKQKTITQQQYNEDDLIQAELAVASGRYSNISDFFSKSQVHEKWLLDVDEANSIVNTLGRKLNYSVEIEHLTMKINIIVNSYERGGGKQTWPLSLLQNRLPLMRSVLNSFLENGIIEDQPELDPFFNPPQDELIGVAQISLRSLMLTGALRVGLSIRSTNFVDEDQIQYQPNGEKKGELKLSMTLKYRKDESIHEQQLQMRNAPKNTFIHLEARDFREPLPNLPILNPVVVKLRHIPDEKLIWDHEVSLTMDFKLISLNKKVQETEGIFIRFFFPYDQEQITPRIYDPGKLGLSATYETHRSNTGSDELSQYEDLLSKSIGKTTTISDFAETVVPDKHLKVLNIKQKFIFPTFSQTDFEFLMKTKLNFEIWGHEQEISESIHILTPRSRLREKIRLNEHNRIQIEMQQNSNSIEKAQKEFDQHQKDLVEMQKQLDALVQRRKNLDEVDSKTCCFIL</sequence>
<feature type="region of interest" description="Disordered" evidence="7">
    <location>
        <begin position="105"/>
        <end position="124"/>
    </location>
</feature>
<evidence type="ECO:0000313" key="10">
    <source>
        <dbReference type="Proteomes" id="UP000324800"/>
    </source>
</evidence>
<comment type="caution">
    <text evidence="9">The sequence shown here is derived from an EMBL/GenBank/DDBJ whole genome shotgun (WGS) entry which is preliminary data.</text>
</comment>
<feature type="coiled-coil region" evidence="6">
    <location>
        <begin position="836"/>
        <end position="884"/>
    </location>
</feature>
<dbReference type="Gene3D" id="3.40.850.10">
    <property type="entry name" value="Kinesin motor domain"/>
    <property type="match status" value="1"/>
</dbReference>
<gene>
    <name evidence="9" type="ORF">EZS28_011273</name>
</gene>
<dbReference type="Pfam" id="PF00225">
    <property type="entry name" value="Kinesin"/>
    <property type="match status" value="1"/>
</dbReference>
<dbReference type="Proteomes" id="UP000324800">
    <property type="component" value="Unassembled WGS sequence"/>
</dbReference>
<keyword evidence="1" id="KW-0547">Nucleotide-binding</keyword>
<keyword evidence="3 6" id="KW-0175">Coiled coil</keyword>
<organism evidence="9 10">
    <name type="scientific">Streblomastix strix</name>
    <dbReference type="NCBI Taxonomy" id="222440"/>
    <lineage>
        <taxon>Eukaryota</taxon>
        <taxon>Metamonada</taxon>
        <taxon>Preaxostyla</taxon>
        <taxon>Oxymonadida</taxon>
        <taxon>Streblomastigidae</taxon>
        <taxon>Streblomastix</taxon>
    </lineage>
</organism>
<comment type="similarity">
    <text evidence="5">Belongs to the TRAFAC class myosin-kinesin ATPase superfamily. Kinesin family.</text>
</comment>
<evidence type="ECO:0000256" key="7">
    <source>
        <dbReference type="SAM" id="MobiDB-lite"/>
    </source>
</evidence>
<evidence type="ECO:0000256" key="1">
    <source>
        <dbReference type="ARBA" id="ARBA00022741"/>
    </source>
</evidence>